<gene>
    <name evidence="3" type="ORF">A3SI_19316</name>
</gene>
<dbReference type="PROSITE" id="PS51257">
    <property type="entry name" value="PROKAR_LIPOPROTEIN"/>
    <property type="match status" value="1"/>
</dbReference>
<protein>
    <submittedName>
        <fullName evidence="3">Asp/Glu/hydantoin racemase</fullName>
    </submittedName>
</protein>
<dbReference type="PROSITE" id="PS00923">
    <property type="entry name" value="ASP_GLU_RACEMASE_1"/>
    <property type="match status" value="1"/>
</dbReference>
<feature type="chain" id="PRO_5003700076" evidence="2">
    <location>
        <begin position="27"/>
        <end position="325"/>
    </location>
</feature>
<dbReference type="PATRIC" id="fig|1189621.3.peg.4013"/>
<dbReference type="GO" id="GO:0009252">
    <property type="term" value="P:peptidoglycan biosynthetic process"/>
    <property type="evidence" value="ECO:0007669"/>
    <property type="project" value="TreeGrafter"/>
</dbReference>
<evidence type="ECO:0000256" key="2">
    <source>
        <dbReference type="SAM" id="SignalP"/>
    </source>
</evidence>
<dbReference type="RefSeq" id="WP_009057473.1">
    <property type="nucleotide sequence ID" value="NZ_AJYA01000074.1"/>
</dbReference>
<dbReference type="OrthoDB" id="9801055at2"/>
<evidence type="ECO:0000313" key="4">
    <source>
        <dbReference type="Proteomes" id="UP000005551"/>
    </source>
</evidence>
<reference evidence="3 4" key="1">
    <citation type="submission" date="2012-05" db="EMBL/GenBank/DDBJ databases">
        <title>Genome sequence of Nitritalea halalkaliphila LW7.</title>
        <authorList>
            <person name="Jangir P.K."/>
            <person name="Singh A."/>
            <person name="Shivaji S."/>
            <person name="Sharma R."/>
        </authorList>
    </citation>
    <scope>NUCLEOTIDE SEQUENCE [LARGE SCALE GENOMIC DNA]</scope>
    <source>
        <strain evidence="3 4">LW7</strain>
    </source>
</reference>
<dbReference type="InterPro" id="IPR018187">
    <property type="entry name" value="Asp/Glu_racemase_AS_1"/>
</dbReference>
<dbReference type="PANTHER" id="PTHR21198:SF2">
    <property type="entry name" value="GLUTAMATE RACEMASE"/>
    <property type="match status" value="1"/>
</dbReference>
<comment type="caution">
    <text evidence="3">The sequence shown here is derived from an EMBL/GenBank/DDBJ whole genome shotgun (WGS) entry which is preliminary data.</text>
</comment>
<dbReference type="STRING" id="1189621.A3SI_19316"/>
<dbReference type="Proteomes" id="UP000005551">
    <property type="component" value="Unassembled WGS sequence"/>
</dbReference>
<accession>I5BTF9</accession>
<dbReference type="SUPFAM" id="SSF53681">
    <property type="entry name" value="Aspartate/glutamate racemase"/>
    <property type="match status" value="1"/>
</dbReference>
<sequence length="325" mass="34969">MKRNSFFLLAYLLLGVWLFTAACTPAKEKGQETPNTGVSWSPLERAMLLEPTSPFYLDTKSYRLDPRQAIGVFDSGTGGLTILDTILEFDGFQNADGSPGADGLPDFEREAFIYLADQANMPYGNYASEGKSELLLEHILKDAHFLLGSSYVDEQGQLQQDKPAIKALVVACNTATAYGKEALMTFMERAQLPVHVIGVIDAGVRGALAHLDPTEDASVGVFATVGTVKSKGYANTLQAQWQELGATGTLQVFNQGGLGVAEAVDGESEYIAPGRKAPVRITGVPPLSIAITRSNGHCGRCTTLTLKRQACSAIVPTQMHVRFYS</sequence>
<dbReference type="Gene3D" id="3.40.50.1860">
    <property type="match status" value="1"/>
</dbReference>
<dbReference type="AlphaFoldDB" id="I5BTF9"/>
<proteinExistence type="predicted"/>
<keyword evidence="1" id="KW-0413">Isomerase</keyword>
<organism evidence="3 4">
    <name type="scientific">Nitritalea halalkaliphila LW7</name>
    <dbReference type="NCBI Taxonomy" id="1189621"/>
    <lineage>
        <taxon>Bacteria</taxon>
        <taxon>Pseudomonadati</taxon>
        <taxon>Bacteroidota</taxon>
        <taxon>Cytophagia</taxon>
        <taxon>Cytophagales</taxon>
        <taxon>Cyclobacteriaceae</taxon>
        <taxon>Nitritalea</taxon>
    </lineage>
</organism>
<dbReference type="InterPro" id="IPR001920">
    <property type="entry name" value="Asp/Glu_race"/>
</dbReference>
<name>I5BTF9_9BACT</name>
<keyword evidence="4" id="KW-1185">Reference proteome</keyword>
<evidence type="ECO:0000313" key="3">
    <source>
        <dbReference type="EMBL" id="EIM72861.1"/>
    </source>
</evidence>
<dbReference type="GO" id="GO:0008881">
    <property type="term" value="F:glutamate racemase activity"/>
    <property type="evidence" value="ECO:0007669"/>
    <property type="project" value="TreeGrafter"/>
</dbReference>
<evidence type="ECO:0000256" key="1">
    <source>
        <dbReference type="ARBA" id="ARBA00023235"/>
    </source>
</evidence>
<dbReference type="PANTHER" id="PTHR21198">
    <property type="entry name" value="GLUTAMATE RACEMASE"/>
    <property type="match status" value="1"/>
</dbReference>
<keyword evidence="2" id="KW-0732">Signal</keyword>
<feature type="signal peptide" evidence="2">
    <location>
        <begin position="1"/>
        <end position="26"/>
    </location>
</feature>
<dbReference type="EMBL" id="AJYA01000074">
    <property type="protein sequence ID" value="EIM72861.1"/>
    <property type="molecule type" value="Genomic_DNA"/>
</dbReference>